<gene>
    <name evidence="8" type="ORF">KAM435_28290</name>
    <name evidence="9" type="ORF">KAM436_18580</name>
    <name evidence="10" type="ORF">N5C05_10595</name>
</gene>
<dbReference type="InterPro" id="IPR000620">
    <property type="entry name" value="EamA_dom"/>
</dbReference>
<evidence type="ECO:0000256" key="3">
    <source>
        <dbReference type="ARBA" id="ARBA00022692"/>
    </source>
</evidence>
<dbReference type="GO" id="GO:0005886">
    <property type="term" value="C:plasma membrane"/>
    <property type="evidence" value="ECO:0007669"/>
    <property type="project" value="UniProtKB-SubCell"/>
</dbReference>
<dbReference type="Pfam" id="PF00892">
    <property type="entry name" value="EamA"/>
    <property type="match status" value="2"/>
</dbReference>
<evidence type="ECO:0000313" key="8">
    <source>
        <dbReference type="EMBL" id="GIZ89502.1"/>
    </source>
</evidence>
<reference evidence="10" key="2">
    <citation type="submission" date="2022-09" db="EMBL/GenBank/DDBJ databases">
        <title>Intensive care unit water sources are persistently colonized with multi-drug resistant bacteria and are the site of extensive horizontal gene transfer of antibiotic resistance genes.</title>
        <authorList>
            <person name="Diorio-Toth L."/>
        </authorList>
    </citation>
    <scope>NUCLEOTIDE SEQUENCE</scope>
    <source>
        <strain evidence="10">GD03990</strain>
    </source>
</reference>
<evidence type="ECO:0000256" key="5">
    <source>
        <dbReference type="ARBA" id="ARBA00023136"/>
    </source>
</evidence>
<feature type="domain" description="EamA" evidence="7">
    <location>
        <begin position="163"/>
        <end position="294"/>
    </location>
</feature>
<feature type="transmembrane region" description="Helical" evidence="6">
    <location>
        <begin position="130"/>
        <end position="148"/>
    </location>
</feature>
<protein>
    <submittedName>
        <fullName evidence="10">DMT family transporter</fullName>
    </submittedName>
    <submittedName>
        <fullName evidence="8">Permease</fullName>
    </submittedName>
</protein>
<feature type="transmembrane region" description="Helical" evidence="6">
    <location>
        <begin position="94"/>
        <end position="118"/>
    </location>
</feature>
<evidence type="ECO:0000313" key="12">
    <source>
        <dbReference type="Proteomes" id="UP001158730"/>
    </source>
</evidence>
<reference evidence="8 11" key="1">
    <citation type="submission" date="2021-07" db="EMBL/GenBank/DDBJ databases">
        <title>Whole genome sequencing of carbapenem-resistant Pseudomonas spp. isolated in Japan.</title>
        <authorList>
            <person name="Suzuki M."/>
            <person name="Maehana S."/>
            <person name="Kitasato H."/>
        </authorList>
    </citation>
    <scope>NUCLEOTIDE SEQUENCE [LARGE SCALE GENOMIC DNA]</scope>
    <source>
        <strain evidence="8">KAM435</strain>
        <strain evidence="9 11">KAM436</strain>
    </source>
</reference>
<dbReference type="Gene3D" id="1.10.3730.20">
    <property type="match status" value="1"/>
</dbReference>
<keyword evidence="5 6" id="KW-0472">Membrane</keyword>
<dbReference type="SUPFAM" id="SSF103481">
    <property type="entry name" value="Multidrug resistance efflux transporter EmrE"/>
    <property type="match status" value="2"/>
</dbReference>
<dbReference type="EMBL" id="JAOBYN010000008">
    <property type="protein sequence ID" value="MDH1055210.1"/>
    <property type="molecule type" value="Genomic_DNA"/>
</dbReference>
<dbReference type="Proteomes" id="UP000887212">
    <property type="component" value="Unassembled WGS sequence"/>
</dbReference>
<sequence length="314" mass="33254">MNLYQRVLDDGRFYAVLSAAGFSLKAIFVKLAYAAGPVDALTLLAMRMGLALPLFVWLLWLSRGEGGMTLSLGDGVRVLVLGMLGYYLSSLFDFYGLELISAGLERLILFSYPTLVLLLQTVILRERPGLRTLSAIGLCYLGLGIAFLHDLSATGGNAQVIQGAAWVFASAVTYALYYFGTGVMVRRLGSMRLAGLAGAASALMVLLHQGIAGEAVRLGELPGEIWFYALLMALISTVLPIYWMALAIQRMGAPHTAAFGNLGPVITVFVAWLLLGEAISAYQAAGLALVLLGVSRLRSKAPTSVQSGGVGAAG</sequence>
<dbReference type="RefSeq" id="WP_203792028.1">
    <property type="nucleotide sequence ID" value="NZ_AP024354.1"/>
</dbReference>
<keyword evidence="4 6" id="KW-1133">Transmembrane helix</keyword>
<organism evidence="10 12">
    <name type="scientific">Aquipseudomonas alcaligenes</name>
    <name type="common">Pseudomonas alcaligenes</name>
    <dbReference type="NCBI Taxonomy" id="43263"/>
    <lineage>
        <taxon>Bacteria</taxon>
        <taxon>Pseudomonadati</taxon>
        <taxon>Pseudomonadota</taxon>
        <taxon>Gammaproteobacteria</taxon>
        <taxon>Pseudomonadales</taxon>
        <taxon>Pseudomonadaceae</taxon>
        <taxon>Aquipseudomonas</taxon>
    </lineage>
</organism>
<dbReference type="InterPro" id="IPR051258">
    <property type="entry name" value="Diverse_Substrate_Transporter"/>
</dbReference>
<feature type="transmembrane region" description="Helical" evidence="6">
    <location>
        <begin position="40"/>
        <end position="61"/>
    </location>
</feature>
<comment type="caution">
    <text evidence="10">The sequence shown here is derived from an EMBL/GenBank/DDBJ whole genome shotgun (WGS) entry which is preliminary data.</text>
</comment>
<dbReference type="AlphaFoldDB" id="A0AA42N1T7"/>
<feature type="transmembrane region" description="Helical" evidence="6">
    <location>
        <begin position="257"/>
        <end position="275"/>
    </location>
</feature>
<name>A0AA42N1T7_AQUAC</name>
<accession>A0AA42N1T7</accession>
<feature type="transmembrane region" description="Helical" evidence="6">
    <location>
        <begin position="12"/>
        <end position="34"/>
    </location>
</feature>
<evidence type="ECO:0000313" key="10">
    <source>
        <dbReference type="EMBL" id="MDH1055210.1"/>
    </source>
</evidence>
<evidence type="ECO:0000313" key="9">
    <source>
        <dbReference type="EMBL" id="GIZ92890.1"/>
    </source>
</evidence>
<dbReference type="PANTHER" id="PTHR42920">
    <property type="entry name" value="OS03G0707200 PROTEIN-RELATED"/>
    <property type="match status" value="1"/>
</dbReference>
<evidence type="ECO:0000313" key="11">
    <source>
        <dbReference type="Proteomes" id="UP000887228"/>
    </source>
</evidence>
<evidence type="ECO:0000256" key="1">
    <source>
        <dbReference type="ARBA" id="ARBA00004651"/>
    </source>
</evidence>
<comment type="subcellular location">
    <subcellularLocation>
        <location evidence="1">Cell membrane</location>
        <topology evidence="1">Multi-pass membrane protein</topology>
    </subcellularLocation>
</comment>
<evidence type="ECO:0000256" key="2">
    <source>
        <dbReference type="ARBA" id="ARBA00022475"/>
    </source>
</evidence>
<dbReference type="InterPro" id="IPR037185">
    <property type="entry name" value="EmrE-like"/>
</dbReference>
<dbReference type="Proteomes" id="UP000887228">
    <property type="component" value="Unassembled WGS sequence"/>
</dbReference>
<feature type="transmembrane region" description="Helical" evidence="6">
    <location>
        <begin position="191"/>
        <end position="213"/>
    </location>
</feature>
<feature type="transmembrane region" description="Helical" evidence="6">
    <location>
        <begin position="68"/>
        <end position="88"/>
    </location>
</feature>
<dbReference type="PANTHER" id="PTHR42920:SF5">
    <property type="entry name" value="EAMA DOMAIN-CONTAINING PROTEIN"/>
    <property type="match status" value="1"/>
</dbReference>
<evidence type="ECO:0000256" key="6">
    <source>
        <dbReference type="SAM" id="Phobius"/>
    </source>
</evidence>
<dbReference type="Proteomes" id="UP001158730">
    <property type="component" value="Unassembled WGS sequence"/>
</dbReference>
<keyword evidence="3 6" id="KW-0812">Transmembrane</keyword>
<feature type="transmembrane region" description="Helical" evidence="6">
    <location>
        <begin position="225"/>
        <end position="245"/>
    </location>
</feature>
<feature type="transmembrane region" description="Helical" evidence="6">
    <location>
        <begin position="160"/>
        <end position="179"/>
    </location>
</feature>
<evidence type="ECO:0000256" key="4">
    <source>
        <dbReference type="ARBA" id="ARBA00022989"/>
    </source>
</evidence>
<proteinExistence type="predicted"/>
<feature type="domain" description="EamA" evidence="7">
    <location>
        <begin position="13"/>
        <end position="146"/>
    </location>
</feature>
<dbReference type="EMBL" id="BPMT01000006">
    <property type="protein sequence ID" value="GIZ92890.1"/>
    <property type="molecule type" value="Genomic_DNA"/>
</dbReference>
<evidence type="ECO:0000259" key="7">
    <source>
        <dbReference type="Pfam" id="PF00892"/>
    </source>
</evidence>
<keyword evidence="2" id="KW-1003">Cell membrane</keyword>
<dbReference type="EMBL" id="BPMS01000012">
    <property type="protein sequence ID" value="GIZ89502.1"/>
    <property type="molecule type" value="Genomic_DNA"/>
</dbReference>